<dbReference type="InterPro" id="IPR050097">
    <property type="entry name" value="Ferredoxin-NADP_redctase_2"/>
</dbReference>
<keyword evidence="1" id="KW-0285">Flavoprotein</keyword>
<protein>
    <submittedName>
        <fullName evidence="4">FAD-dependent pyridine nucleotide-disulfide oxidoreductase</fullName>
    </submittedName>
</protein>
<feature type="domain" description="FAD/NAD(P)-binding" evidence="3">
    <location>
        <begin position="2"/>
        <end position="297"/>
    </location>
</feature>
<dbReference type="Pfam" id="PF07992">
    <property type="entry name" value="Pyr_redox_2"/>
    <property type="match status" value="1"/>
</dbReference>
<sequence length="316" mass="34165">MYDLVIIGAAAAGSSAAIYAARRNLNTIIVSKDSGGEVALSGEVNNWPGIIATNGFKLAQDFTNHVKSYNVPMDLGFEVTKISQEKNYYTVTAKNYSGEEKTYETKTVIIASGIHPRLLSLPNEENLRGKGVTYCTVCDGPLYRGKITATVGAGNAALESALMMSGIASKVYLITKYPNDEANKGGFPKGEDILITKVKALPNIEIIYNVESKEFVVDNFVTGLKLKDKTTDEEKIINVQGVMIHVGNLPNSQFVEIKKDGGNQIEIDQKCRTSLPGIFAAGDVTNIPYKQIAVSAGQGVIAALSAIEYINKWKEE</sequence>
<gene>
    <name evidence="4" type="ORF">US42_C0008G0076</name>
</gene>
<dbReference type="Gene3D" id="3.50.50.60">
    <property type="entry name" value="FAD/NAD(P)-binding domain"/>
    <property type="match status" value="2"/>
</dbReference>
<keyword evidence="2" id="KW-0560">Oxidoreductase</keyword>
<name>A0A0G0GN30_9BACT</name>
<evidence type="ECO:0000313" key="5">
    <source>
        <dbReference type="Proteomes" id="UP000034849"/>
    </source>
</evidence>
<dbReference type="GO" id="GO:0016491">
    <property type="term" value="F:oxidoreductase activity"/>
    <property type="evidence" value="ECO:0007669"/>
    <property type="project" value="UniProtKB-KW"/>
</dbReference>
<dbReference type="InterPro" id="IPR036188">
    <property type="entry name" value="FAD/NAD-bd_sf"/>
</dbReference>
<dbReference type="Proteomes" id="UP000034849">
    <property type="component" value="Unassembled WGS sequence"/>
</dbReference>
<dbReference type="InterPro" id="IPR023753">
    <property type="entry name" value="FAD/NAD-binding_dom"/>
</dbReference>
<dbReference type="EMBL" id="LBSX01000008">
    <property type="protein sequence ID" value="KKQ27565.1"/>
    <property type="molecule type" value="Genomic_DNA"/>
</dbReference>
<dbReference type="PANTHER" id="PTHR48105">
    <property type="entry name" value="THIOREDOXIN REDUCTASE 1-RELATED-RELATED"/>
    <property type="match status" value="1"/>
</dbReference>
<proteinExistence type="predicted"/>
<reference evidence="4 5" key="1">
    <citation type="journal article" date="2015" name="Nature">
        <title>rRNA introns, odd ribosomes, and small enigmatic genomes across a large radiation of phyla.</title>
        <authorList>
            <person name="Brown C.T."/>
            <person name="Hug L.A."/>
            <person name="Thomas B.C."/>
            <person name="Sharon I."/>
            <person name="Castelle C.J."/>
            <person name="Singh A."/>
            <person name="Wilkins M.J."/>
            <person name="Williams K.H."/>
            <person name="Banfield J.F."/>
        </authorList>
    </citation>
    <scope>NUCLEOTIDE SEQUENCE [LARGE SCALE GENOMIC DNA]</scope>
</reference>
<dbReference type="PRINTS" id="PR00469">
    <property type="entry name" value="PNDRDTASEII"/>
</dbReference>
<dbReference type="STRING" id="1619046.US42_C0008G0076"/>
<evidence type="ECO:0000256" key="2">
    <source>
        <dbReference type="ARBA" id="ARBA00023002"/>
    </source>
</evidence>
<evidence type="ECO:0000313" key="4">
    <source>
        <dbReference type="EMBL" id="KKQ27565.1"/>
    </source>
</evidence>
<evidence type="ECO:0000259" key="3">
    <source>
        <dbReference type="Pfam" id="PF07992"/>
    </source>
</evidence>
<accession>A0A0G0GN30</accession>
<organism evidence="4 5">
    <name type="scientific">Candidatus Magasanikbacteria bacterium GW2011_GWC2_37_14</name>
    <dbReference type="NCBI Taxonomy" id="1619046"/>
    <lineage>
        <taxon>Bacteria</taxon>
        <taxon>Candidatus Magasanikiibacteriota</taxon>
    </lineage>
</organism>
<comment type="caution">
    <text evidence="4">The sequence shown here is derived from an EMBL/GenBank/DDBJ whole genome shotgun (WGS) entry which is preliminary data.</text>
</comment>
<dbReference type="PRINTS" id="PR00368">
    <property type="entry name" value="FADPNR"/>
</dbReference>
<evidence type="ECO:0000256" key="1">
    <source>
        <dbReference type="ARBA" id="ARBA00022630"/>
    </source>
</evidence>
<dbReference type="AlphaFoldDB" id="A0A0G0GN30"/>
<dbReference type="SUPFAM" id="SSF51905">
    <property type="entry name" value="FAD/NAD(P)-binding domain"/>
    <property type="match status" value="2"/>
</dbReference>